<dbReference type="GO" id="GO:0042802">
    <property type="term" value="F:identical protein binding"/>
    <property type="evidence" value="ECO:0007669"/>
    <property type="project" value="TreeGrafter"/>
</dbReference>
<keyword evidence="1" id="KW-0812">Transmembrane</keyword>
<dbReference type="Gene3D" id="3.30.565.10">
    <property type="entry name" value="Histidine kinase-like ATPase, C-terminal domain"/>
    <property type="match status" value="1"/>
</dbReference>
<evidence type="ECO:0000313" key="4">
    <source>
        <dbReference type="EMBL" id="RHD05940.1"/>
    </source>
</evidence>
<dbReference type="InterPro" id="IPR036890">
    <property type="entry name" value="HATPase_C_sf"/>
</dbReference>
<evidence type="ECO:0000259" key="2">
    <source>
        <dbReference type="Pfam" id="PF14501"/>
    </source>
</evidence>
<dbReference type="AlphaFoldDB" id="A0A412BLV0"/>
<evidence type="ECO:0000256" key="1">
    <source>
        <dbReference type="SAM" id="Phobius"/>
    </source>
</evidence>
<dbReference type="PANTHER" id="PTHR40448">
    <property type="entry name" value="TWO-COMPONENT SENSOR HISTIDINE KINASE"/>
    <property type="match status" value="1"/>
</dbReference>
<organism evidence="3 6">
    <name type="scientific">Mediterraneibacter gnavus</name>
    <name type="common">Ruminococcus gnavus</name>
    <dbReference type="NCBI Taxonomy" id="33038"/>
    <lineage>
        <taxon>Bacteria</taxon>
        <taxon>Bacillati</taxon>
        <taxon>Bacillota</taxon>
        <taxon>Clostridia</taxon>
        <taxon>Lachnospirales</taxon>
        <taxon>Lachnospiraceae</taxon>
        <taxon>Mediterraneibacter</taxon>
    </lineage>
</organism>
<keyword evidence="1" id="KW-1133">Transmembrane helix</keyword>
<feature type="transmembrane region" description="Helical" evidence="1">
    <location>
        <begin position="6"/>
        <end position="24"/>
    </location>
</feature>
<sequence>MLADKWVAGAVDVLLAFLAVYLFFQYFSIFFQRKEGNFRALLGIIVLIVWQLDVSNIIHMLSAAWNICVTMGITLFAVTSIFEGKVWMKCFFSVTFDAVWMLAEMLIGDLLMIYGGNIIELRIFGSFASKLFLFIVIIALKKVFTNEKVRELPPGHSIHILLVPIGSIYIMNAVFMLAYRTEWQYAEVHSLVSAVILLSVNILIFYIYIKLADDLRIRRMNMVYEQQLDLCERHREETELAMLQMRDVRHSMRNHFLSILAYAEKGECEKIIRFVNDVMEGGKLRGSGTVNTGNIVTDSLVGYWKKAAEDRGIEFQSEIDIPMEMPFRGVDVSLILGNLLENAAEAAEKAERERYIRLKIKYDKRNLLIIVENSYKGGLVRGKGEELRTTKADAANHGIGIPSVRRTAEKYQGTVAIDDAVSGHFVIRVILYGLSTEKVT</sequence>
<dbReference type="EMBL" id="QSIR01000012">
    <property type="protein sequence ID" value="RHD05940.1"/>
    <property type="molecule type" value="Genomic_DNA"/>
</dbReference>
<protein>
    <submittedName>
        <fullName evidence="3">GHKL domain-containing protein</fullName>
    </submittedName>
</protein>
<reference evidence="5 6" key="1">
    <citation type="submission" date="2018-08" db="EMBL/GenBank/DDBJ databases">
        <title>A genome reference for cultivated species of the human gut microbiota.</title>
        <authorList>
            <person name="Zou Y."/>
            <person name="Xue W."/>
            <person name="Luo G."/>
        </authorList>
    </citation>
    <scope>NUCLEOTIDE SEQUENCE [LARGE SCALE GENOMIC DNA]</scope>
    <source>
        <strain evidence="3 6">AF27-4BH</strain>
        <strain evidence="4 5">AM32-6</strain>
    </source>
</reference>
<dbReference type="RefSeq" id="WP_118014625.1">
    <property type="nucleotide sequence ID" value="NZ_QRTJ01000094.1"/>
</dbReference>
<feature type="transmembrane region" description="Helical" evidence="1">
    <location>
        <begin position="191"/>
        <end position="209"/>
    </location>
</feature>
<dbReference type="SUPFAM" id="SSF55874">
    <property type="entry name" value="ATPase domain of HSP90 chaperone/DNA topoisomerase II/histidine kinase"/>
    <property type="match status" value="1"/>
</dbReference>
<dbReference type="EMBL" id="QRTJ01000094">
    <property type="protein sequence ID" value="RGQ56749.1"/>
    <property type="molecule type" value="Genomic_DNA"/>
</dbReference>
<dbReference type="PANTHER" id="PTHR40448:SF1">
    <property type="entry name" value="TWO-COMPONENT SENSOR HISTIDINE KINASE"/>
    <property type="match status" value="1"/>
</dbReference>
<evidence type="ECO:0000313" key="6">
    <source>
        <dbReference type="Proteomes" id="UP000286137"/>
    </source>
</evidence>
<feature type="transmembrane region" description="Helical" evidence="1">
    <location>
        <begin position="121"/>
        <end position="140"/>
    </location>
</feature>
<dbReference type="InterPro" id="IPR032834">
    <property type="entry name" value="NatK-like_C"/>
</dbReference>
<evidence type="ECO:0000313" key="5">
    <source>
        <dbReference type="Proteomes" id="UP000284472"/>
    </source>
</evidence>
<comment type="caution">
    <text evidence="3">The sequence shown here is derived from an EMBL/GenBank/DDBJ whole genome shotgun (WGS) entry which is preliminary data.</text>
</comment>
<feature type="transmembrane region" description="Helical" evidence="1">
    <location>
        <begin position="58"/>
        <end position="78"/>
    </location>
</feature>
<gene>
    <name evidence="4" type="ORF">DW812_09105</name>
    <name evidence="3" type="ORF">DWY88_18535</name>
</gene>
<accession>A0A412BLV0</accession>
<feature type="transmembrane region" description="Helical" evidence="1">
    <location>
        <begin position="160"/>
        <end position="179"/>
    </location>
</feature>
<dbReference type="Proteomes" id="UP000284472">
    <property type="component" value="Unassembled WGS sequence"/>
</dbReference>
<keyword evidence="1" id="KW-0472">Membrane</keyword>
<evidence type="ECO:0000313" key="3">
    <source>
        <dbReference type="EMBL" id="RGQ56749.1"/>
    </source>
</evidence>
<dbReference type="Pfam" id="PF14501">
    <property type="entry name" value="HATPase_c_5"/>
    <property type="match status" value="1"/>
</dbReference>
<dbReference type="Proteomes" id="UP000286137">
    <property type="component" value="Unassembled WGS sequence"/>
</dbReference>
<feature type="domain" description="Sensor histidine kinase NatK-like C-terminal" evidence="2">
    <location>
        <begin position="330"/>
        <end position="429"/>
    </location>
</feature>
<feature type="transmembrane region" description="Helical" evidence="1">
    <location>
        <begin position="90"/>
        <end position="115"/>
    </location>
</feature>
<name>A0A412BLV0_MEDGN</name>
<proteinExistence type="predicted"/>